<feature type="compositionally biased region" description="Basic and acidic residues" evidence="2">
    <location>
        <begin position="691"/>
        <end position="703"/>
    </location>
</feature>
<feature type="region of interest" description="Disordered" evidence="2">
    <location>
        <begin position="679"/>
        <end position="703"/>
    </location>
</feature>
<evidence type="ECO:0000313" key="3">
    <source>
        <dbReference type="EMBL" id="MEZ8211071.1"/>
    </source>
</evidence>
<feature type="compositionally biased region" description="Basic residues" evidence="2">
    <location>
        <begin position="679"/>
        <end position="690"/>
    </location>
</feature>
<evidence type="ECO:0000256" key="1">
    <source>
        <dbReference type="SAM" id="Coils"/>
    </source>
</evidence>
<gene>
    <name evidence="3" type="ORF">ACED39_20080</name>
</gene>
<keyword evidence="1" id="KW-0175">Coiled coil</keyword>
<sequence>MKLADILPLSHIEQVGDSYADLIKENASKLEVNDQKLKLKGTKLHFFNEIEENITSKITDLSDIWMPGTAGYEHPVPLLLYPHHTQTILSSVEKYASNVTYSPSFITQAKSRLSNTLTFVEWALLNEHYKLNSISAKDIERFCSDISAGGIAGLLYLPQRLDHLWDTIYNQPSQINELVNSDGYGGVVTGFRELAIKKVLGTSCTASMIPNRYYRLFGDALVDYGISVDEKFFTRGTGDLRQPSAKTLNTLFCEWNDLSRMEHDDNLSFLPFKDPYKKSSQLGRPRSRTKNLNVEHVVSLLGEAHLWVFEASPLIIKAVREQAKLRYKRPTRNKNERYSREHITGKLSKGHLSSSKTLNKLEKVLGISISRISPSNSSENKWSLCECITGLLSACFILLQTYNARREAEIQDPIIGISKKEHFRCVNRKQGWYQACFYNEKHGDRYWYTLNKSSAKALKVLFNLSKAWENTMYPGLFNVPNFKLDDEYNIKAYMFNFNKGKDSKQTGNKFLEKALGENSSAVKGTHVFRRIYALIYYYQYEHSELLALTHQLGHVDPEHTFVYVTDPEARVVHEKLQHQLKTTKSDEVSSATLLREENKALNKIIQEVGIEKSAQDILSLLMGSEKMAGRYPSYLKRVFKVLRNSVKFNEKMMDEYQKNFSDLNLKDQSEVVANVLHEKGHRNKPKPHASCHRDPETKESHKDPCDPIHCRGCAYQEVKQTHLDIMKIDLIDLHNIETDRRNSPLERIRAAERARNLEKVIDQHKREMERTADIFSHMRES</sequence>
<keyword evidence="4" id="KW-1185">Reference proteome</keyword>
<evidence type="ECO:0008006" key="5">
    <source>
        <dbReference type="Google" id="ProtNLM"/>
    </source>
</evidence>
<dbReference type="Proteomes" id="UP001569151">
    <property type="component" value="Unassembled WGS sequence"/>
</dbReference>
<evidence type="ECO:0000313" key="4">
    <source>
        <dbReference type="Proteomes" id="UP001569151"/>
    </source>
</evidence>
<reference evidence="3 4" key="1">
    <citation type="submission" date="2024-06" db="EMBL/GenBank/DDBJ databases">
        <authorList>
            <person name="Steensen K."/>
            <person name="Seneca J."/>
            <person name="Bartlau N."/>
            <person name="Yu A.X."/>
            <person name="Polz M.F."/>
        </authorList>
    </citation>
    <scope>NUCLEOTIDE SEQUENCE [LARGE SCALE GENOMIC DNA]</scope>
    <source>
        <strain evidence="3 4">1F146</strain>
    </source>
</reference>
<dbReference type="RefSeq" id="WP_171981693.1">
    <property type="nucleotide sequence ID" value="NZ_JBGOOF010000042.1"/>
</dbReference>
<dbReference type="EMBL" id="JBGOOS010000042">
    <property type="protein sequence ID" value="MEZ8211071.1"/>
    <property type="molecule type" value="Genomic_DNA"/>
</dbReference>
<accession>A0ABV4MNG8</accession>
<evidence type="ECO:0000256" key="2">
    <source>
        <dbReference type="SAM" id="MobiDB-lite"/>
    </source>
</evidence>
<protein>
    <recommendedName>
        <fullName evidence="5">Tyr recombinase domain-containing protein</fullName>
    </recommendedName>
</protein>
<feature type="coiled-coil region" evidence="1">
    <location>
        <begin position="747"/>
        <end position="774"/>
    </location>
</feature>
<proteinExistence type="predicted"/>
<organism evidence="3 4">
    <name type="scientific">Vibrio bivalvicida</name>
    <dbReference type="NCBI Taxonomy" id="1276888"/>
    <lineage>
        <taxon>Bacteria</taxon>
        <taxon>Pseudomonadati</taxon>
        <taxon>Pseudomonadota</taxon>
        <taxon>Gammaproteobacteria</taxon>
        <taxon>Vibrionales</taxon>
        <taxon>Vibrionaceae</taxon>
        <taxon>Vibrio</taxon>
        <taxon>Vibrio oreintalis group</taxon>
    </lineage>
</organism>
<comment type="caution">
    <text evidence="3">The sequence shown here is derived from an EMBL/GenBank/DDBJ whole genome shotgun (WGS) entry which is preliminary data.</text>
</comment>
<name>A0ABV4MNG8_9VIBR</name>